<name>A0ABW4KS43_9BURK</name>
<dbReference type="RefSeq" id="WP_222707535.1">
    <property type="nucleotide sequence ID" value="NZ_JBHUEJ010000019.1"/>
</dbReference>
<dbReference type="Proteomes" id="UP001597304">
    <property type="component" value="Unassembled WGS sequence"/>
</dbReference>
<protein>
    <submittedName>
        <fullName evidence="1">Uncharacterized protein</fullName>
    </submittedName>
</protein>
<evidence type="ECO:0000313" key="1">
    <source>
        <dbReference type="EMBL" id="MFD1710867.1"/>
    </source>
</evidence>
<reference evidence="2" key="1">
    <citation type="journal article" date="2019" name="Int. J. Syst. Evol. Microbiol.">
        <title>The Global Catalogue of Microorganisms (GCM) 10K type strain sequencing project: providing services to taxonomists for standard genome sequencing and annotation.</title>
        <authorList>
            <consortium name="The Broad Institute Genomics Platform"/>
            <consortium name="The Broad Institute Genome Sequencing Center for Infectious Disease"/>
            <person name="Wu L."/>
            <person name="Ma J."/>
        </authorList>
    </citation>
    <scope>NUCLEOTIDE SEQUENCE [LARGE SCALE GENOMIC DNA]</scope>
    <source>
        <strain evidence="2">LMG 29247</strain>
    </source>
</reference>
<organism evidence="1 2">
    <name type="scientific">Ottowia flava</name>
    <dbReference type="NCBI Taxonomy" id="2675430"/>
    <lineage>
        <taxon>Bacteria</taxon>
        <taxon>Pseudomonadati</taxon>
        <taxon>Pseudomonadota</taxon>
        <taxon>Betaproteobacteria</taxon>
        <taxon>Burkholderiales</taxon>
        <taxon>Comamonadaceae</taxon>
        <taxon>Ottowia</taxon>
    </lineage>
</organism>
<accession>A0ABW4KS43</accession>
<dbReference type="EMBL" id="JBHUEJ010000019">
    <property type="protein sequence ID" value="MFD1710867.1"/>
    <property type="molecule type" value="Genomic_DNA"/>
</dbReference>
<gene>
    <name evidence="1" type="ORF">ACFSF0_09645</name>
</gene>
<sequence length="51" mass="5828">MLLIAALAGLQHHETHRNEWSPWSVRTALRQQAGVKAYQSEKYWTPPSGKP</sequence>
<proteinExistence type="predicted"/>
<evidence type="ECO:0000313" key="2">
    <source>
        <dbReference type="Proteomes" id="UP001597304"/>
    </source>
</evidence>
<comment type="caution">
    <text evidence="1">The sequence shown here is derived from an EMBL/GenBank/DDBJ whole genome shotgun (WGS) entry which is preliminary data.</text>
</comment>
<keyword evidence="2" id="KW-1185">Reference proteome</keyword>